<dbReference type="EMBL" id="WIUZ02000015">
    <property type="protein sequence ID" value="KAF9780798.1"/>
    <property type="molecule type" value="Genomic_DNA"/>
</dbReference>
<dbReference type="PANTHER" id="PTHR48043">
    <property type="entry name" value="EG:EG0003.4 PROTEIN-RELATED"/>
    <property type="match status" value="1"/>
</dbReference>
<name>A0A9P6H933_9AGAM</name>
<feature type="domain" description="Erythromycin biosynthesis protein CIII-like C-terminal" evidence="3">
    <location>
        <begin position="368"/>
        <end position="439"/>
    </location>
</feature>
<dbReference type="GO" id="GO:0008194">
    <property type="term" value="F:UDP-glycosyltransferase activity"/>
    <property type="evidence" value="ECO:0007669"/>
    <property type="project" value="InterPro"/>
</dbReference>
<proteinExistence type="predicted"/>
<reference evidence="4" key="2">
    <citation type="submission" date="2020-11" db="EMBL/GenBank/DDBJ databases">
        <authorList>
            <consortium name="DOE Joint Genome Institute"/>
            <person name="Kuo A."/>
            <person name="Miyauchi S."/>
            <person name="Kiss E."/>
            <person name="Drula E."/>
            <person name="Kohler A."/>
            <person name="Sanchez-Garcia M."/>
            <person name="Andreopoulos B."/>
            <person name="Barry K.W."/>
            <person name="Bonito G."/>
            <person name="Buee M."/>
            <person name="Carver A."/>
            <person name="Chen C."/>
            <person name="Cichocki N."/>
            <person name="Clum A."/>
            <person name="Culley D."/>
            <person name="Crous P.W."/>
            <person name="Fauchery L."/>
            <person name="Girlanda M."/>
            <person name="Hayes R."/>
            <person name="Keri Z."/>
            <person name="Labutti K."/>
            <person name="Lipzen A."/>
            <person name="Lombard V."/>
            <person name="Magnuson J."/>
            <person name="Maillard F."/>
            <person name="Morin E."/>
            <person name="Murat C."/>
            <person name="Nolan M."/>
            <person name="Ohm R."/>
            <person name="Pangilinan J."/>
            <person name="Pereira M."/>
            <person name="Perotto S."/>
            <person name="Peter M."/>
            <person name="Riley R."/>
            <person name="Sitrit Y."/>
            <person name="Stielow B."/>
            <person name="Szollosi G."/>
            <person name="Zifcakova L."/>
            <person name="Stursova M."/>
            <person name="Spatafora J.W."/>
            <person name="Tedersoo L."/>
            <person name="Vaario L.-M."/>
            <person name="Yamada A."/>
            <person name="Yan M."/>
            <person name="Wang P."/>
            <person name="Xu J."/>
            <person name="Bruns T."/>
            <person name="Baldrian P."/>
            <person name="Vilgalys R."/>
            <person name="Henrissat B."/>
            <person name="Grigoriev I.V."/>
            <person name="Hibbett D."/>
            <person name="Nagy L.G."/>
            <person name="Martin F.M."/>
        </authorList>
    </citation>
    <scope>NUCLEOTIDE SEQUENCE</scope>
    <source>
        <strain evidence="4">UH-Tt-Lm1</strain>
    </source>
</reference>
<dbReference type="Proteomes" id="UP000736335">
    <property type="component" value="Unassembled WGS sequence"/>
</dbReference>
<dbReference type="OrthoDB" id="5835829at2759"/>
<gene>
    <name evidence="4" type="ORF">BJ322DRAFT_283572</name>
</gene>
<organism evidence="4 5">
    <name type="scientific">Thelephora terrestris</name>
    <dbReference type="NCBI Taxonomy" id="56493"/>
    <lineage>
        <taxon>Eukaryota</taxon>
        <taxon>Fungi</taxon>
        <taxon>Dikarya</taxon>
        <taxon>Basidiomycota</taxon>
        <taxon>Agaricomycotina</taxon>
        <taxon>Agaricomycetes</taxon>
        <taxon>Thelephorales</taxon>
        <taxon>Thelephoraceae</taxon>
        <taxon>Thelephora</taxon>
    </lineage>
</organism>
<reference evidence="4" key="1">
    <citation type="journal article" date="2020" name="Nat. Commun.">
        <title>Large-scale genome sequencing of mycorrhizal fungi provides insights into the early evolution of symbiotic traits.</title>
        <authorList>
            <person name="Miyauchi S."/>
            <person name="Kiss E."/>
            <person name="Kuo A."/>
            <person name="Drula E."/>
            <person name="Kohler A."/>
            <person name="Sanchez-Garcia M."/>
            <person name="Morin E."/>
            <person name="Andreopoulos B."/>
            <person name="Barry K.W."/>
            <person name="Bonito G."/>
            <person name="Buee M."/>
            <person name="Carver A."/>
            <person name="Chen C."/>
            <person name="Cichocki N."/>
            <person name="Clum A."/>
            <person name="Culley D."/>
            <person name="Crous P.W."/>
            <person name="Fauchery L."/>
            <person name="Girlanda M."/>
            <person name="Hayes R.D."/>
            <person name="Keri Z."/>
            <person name="LaButti K."/>
            <person name="Lipzen A."/>
            <person name="Lombard V."/>
            <person name="Magnuson J."/>
            <person name="Maillard F."/>
            <person name="Murat C."/>
            <person name="Nolan M."/>
            <person name="Ohm R.A."/>
            <person name="Pangilinan J."/>
            <person name="Pereira M.F."/>
            <person name="Perotto S."/>
            <person name="Peter M."/>
            <person name="Pfister S."/>
            <person name="Riley R."/>
            <person name="Sitrit Y."/>
            <person name="Stielow J.B."/>
            <person name="Szollosi G."/>
            <person name="Zifcakova L."/>
            <person name="Stursova M."/>
            <person name="Spatafora J.W."/>
            <person name="Tedersoo L."/>
            <person name="Vaario L.M."/>
            <person name="Yamada A."/>
            <person name="Yan M."/>
            <person name="Wang P."/>
            <person name="Xu J."/>
            <person name="Bruns T."/>
            <person name="Baldrian P."/>
            <person name="Vilgalys R."/>
            <person name="Dunand C."/>
            <person name="Henrissat B."/>
            <person name="Grigoriev I.V."/>
            <person name="Hibbett D."/>
            <person name="Nagy L.G."/>
            <person name="Martin F.M."/>
        </authorList>
    </citation>
    <scope>NUCLEOTIDE SEQUENCE</scope>
    <source>
        <strain evidence="4">UH-Tt-Lm1</strain>
    </source>
</reference>
<dbReference type="GO" id="GO:0016758">
    <property type="term" value="F:hexosyltransferase activity"/>
    <property type="evidence" value="ECO:0007669"/>
    <property type="project" value="UniProtKB-ARBA"/>
</dbReference>
<keyword evidence="2" id="KW-0808">Transferase</keyword>
<evidence type="ECO:0000256" key="2">
    <source>
        <dbReference type="ARBA" id="ARBA00022679"/>
    </source>
</evidence>
<dbReference type="Gene3D" id="3.40.50.2000">
    <property type="entry name" value="Glycogen Phosphorylase B"/>
    <property type="match status" value="2"/>
</dbReference>
<dbReference type="InterPro" id="IPR002213">
    <property type="entry name" value="UDP_glucos_trans"/>
</dbReference>
<dbReference type="AlphaFoldDB" id="A0A9P6H933"/>
<protein>
    <submittedName>
        <fullName evidence="4">Glycosyltransferase family 1 protein</fullName>
    </submittedName>
</protein>
<dbReference type="InterPro" id="IPR010610">
    <property type="entry name" value="EryCIII-like_C"/>
</dbReference>
<sequence length="480" mass="52693">MDANSGNTEARPKKILFITNAESGQANTILALALEASTRSRTEVHIASFPVLKSRVERVSPKFHFHPLDGKHMLEALAAQGLTERDLPHPPTSKNLAGYDNLGLAIVGWDGESYMRIFNSIKKLIEELNPELLVVDTLLNPGFDACYSLNRKFVANSPNTPLDVSRSHQPWMKGLWYYPTTGSGISFPVKWKDFPSNLMASFALIWTILTSPASNGVIKYRNARGIPGRLPIETGPSRATHVICPGVREVDFPLVVPDYVGLYGPIVLDSVPLEVADPELIPWLNRGETVLMCMGTLFHYSDSQVKAILGGFLGAVSHDSNTQFLWKLPGKPDFEDLIAEALKDPRDRDKFKIVSWLEADPASIMKHPNVVAWVHHGGANSYFEGALAGLPQIILPQWTDLYDMAARAEYRGIGIYGNRSVAPGIEAIEFGAAVARLVRPGKESKGFRTRAKAAAEACRKAGGKSKAVDKLMEIIDNANE</sequence>
<dbReference type="CDD" id="cd03784">
    <property type="entry name" value="GT1_Gtf-like"/>
    <property type="match status" value="1"/>
</dbReference>
<evidence type="ECO:0000313" key="4">
    <source>
        <dbReference type="EMBL" id="KAF9780798.1"/>
    </source>
</evidence>
<comment type="caution">
    <text evidence="4">The sequence shown here is derived from an EMBL/GenBank/DDBJ whole genome shotgun (WGS) entry which is preliminary data.</text>
</comment>
<dbReference type="InterPro" id="IPR050271">
    <property type="entry name" value="UDP-glycosyltransferase"/>
</dbReference>
<dbReference type="Pfam" id="PF06722">
    <property type="entry name" value="EryCIII-like_C"/>
    <property type="match status" value="1"/>
</dbReference>
<keyword evidence="1" id="KW-0328">Glycosyltransferase</keyword>
<dbReference type="PANTHER" id="PTHR48043:SF145">
    <property type="entry name" value="FI06409P-RELATED"/>
    <property type="match status" value="1"/>
</dbReference>
<evidence type="ECO:0000313" key="5">
    <source>
        <dbReference type="Proteomes" id="UP000736335"/>
    </source>
</evidence>
<dbReference type="SUPFAM" id="SSF53756">
    <property type="entry name" value="UDP-Glycosyltransferase/glycogen phosphorylase"/>
    <property type="match status" value="1"/>
</dbReference>
<keyword evidence="5" id="KW-1185">Reference proteome</keyword>
<accession>A0A9P6H933</accession>
<evidence type="ECO:0000259" key="3">
    <source>
        <dbReference type="Pfam" id="PF06722"/>
    </source>
</evidence>
<evidence type="ECO:0000256" key="1">
    <source>
        <dbReference type="ARBA" id="ARBA00022676"/>
    </source>
</evidence>